<evidence type="ECO:0000313" key="2">
    <source>
        <dbReference type="Proteomes" id="UP000474777"/>
    </source>
</evidence>
<name>A0A6B3LHT8_9BACT</name>
<proteinExistence type="predicted"/>
<keyword evidence="2" id="KW-1185">Reference proteome</keyword>
<dbReference type="AlphaFoldDB" id="A0A6B3LHT8"/>
<sequence length="63" mass="6916">MKKLIAWARRNPKLALVTIAASLAPLALIVNYTLLITGIITAEEFTALNDNLISFFKALIFLA</sequence>
<accession>A0A6B3LHT8</accession>
<reference evidence="1 2" key="1">
    <citation type="submission" date="2020-02" db="EMBL/GenBank/DDBJ databases">
        <authorList>
            <person name="Kim M.K."/>
        </authorList>
    </citation>
    <scope>NUCLEOTIDE SEQUENCE [LARGE SCALE GENOMIC DNA]</scope>
    <source>
        <strain evidence="1 2">BT327</strain>
    </source>
</reference>
<organism evidence="1 2">
    <name type="scientific">Pontibacter burrus</name>
    <dbReference type="NCBI Taxonomy" id="2704466"/>
    <lineage>
        <taxon>Bacteria</taxon>
        <taxon>Pseudomonadati</taxon>
        <taxon>Bacteroidota</taxon>
        <taxon>Cytophagia</taxon>
        <taxon>Cytophagales</taxon>
        <taxon>Hymenobacteraceae</taxon>
        <taxon>Pontibacter</taxon>
    </lineage>
</organism>
<dbReference type="RefSeq" id="WP_163910877.1">
    <property type="nucleotide sequence ID" value="NZ_JAAGWD010000001.1"/>
</dbReference>
<comment type="caution">
    <text evidence="1">The sequence shown here is derived from an EMBL/GenBank/DDBJ whole genome shotgun (WGS) entry which is preliminary data.</text>
</comment>
<gene>
    <name evidence="1" type="ORF">GXP69_00455</name>
</gene>
<protein>
    <submittedName>
        <fullName evidence="1">Uncharacterized protein</fullName>
    </submittedName>
</protein>
<evidence type="ECO:0000313" key="1">
    <source>
        <dbReference type="EMBL" id="NEM96149.1"/>
    </source>
</evidence>
<dbReference type="Proteomes" id="UP000474777">
    <property type="component" value="Unassembled WGS sequence"/>
</dbReference>
<dbReference type="EMBL" id="JAAGWD010000001">
    <property type="protein sequence ID" value="NEM96149.1"/>
    <property type="molecule type" value="Genomic_DNA"/>
</dbReference>